<evidence type="ECO:0000313" key="3">
    <source>
        <dbReference type="EMBL" id="EHQ62017.1"/>
    </source>
</evidence>
<dbReference type="InterPro" id="IPR010982">
    <property type="entry name" value="Lambda_DNA-bd_dom_sf"/>
</dbReference>
<dbReference type="InterPro" id="IPR010359">
    <property type="entry name" value="IrrE_HExxH"/>
</dbReference>
<dbReference type="EMBL" id="AHKH01000026">
    <property type="protein sequence ID" value="EHQ62017.1"/>
    <property type="molecule type" value="Genomic_DNA"/>
</dbReference>
<evidence type="ECO:0000256" key="1">
    <source>
        <dbReference type="ARBA" id="ARBA00007227"/>
    </source>
</evidence>
<comment type="similarity">
    <text evidence="1">Belongs to the short-chain fatty acyl-CoA assimilation regulator (ScfR) family.</text>
</comment>
<dbReference type="InterPro" id="IPR052345">
    <property type="entry name" value="Rad_response_metalloprotease"/>
</dbReference>
<protein>
    <submittedName>
        <fullName evidence="3">Transcriptional regulator</fullName>
    </submittedName>
</protein>
<dbReference type="Gene3D" id="1.10.10.2910">
    <property type="match status" value="1"/>
</dbReference>
<accession>H3SFW5</accession>
<proteinExistence type="inferred from homology"/>
<evidence type="ECO:0000259" key="2">
    <source>
        <dbReference type="PROSITE" id="PS50943"/>
    </source>
</evidence>
<dbReference type="Pfam" id="PF06114">
    <property type="entry name" value="Peptidase_M78"/>
    <property type="match status" value="1"/>
</dbReference>
<dbReference type="PROSITE" id="PS50943">
    <property type="entry name" value="HTH_CROC1"/>
    <property type="match status" value="1"/>
</dbReference>
<gene>
    <name evidence="3" type="ORF">PDENDC454_12100</name>
</gene>
<sequence length="402" mass="46746">MFIGKNLANLRIMHGYSRKQLSEMLGVTEQAVWQYENAYTSPKMQIVNELKRIFSVKSKYFYTEDMLARYMTPANVDVMNIAYRSKVLNVISKTQAEAKHVEYLDAFVNYVTAKVSLPTLKIIKLRDEVIEYLNHTGDDRSTQIYHVAHLARKRLDLPNSNNDDLVFLIEKSGVFVFEKAIGEEIDAYSLWTQNDRPYIILGNMKRSAVRRNFDIAHELGHLLLHYRLEFANLDRKEHKMIENEANIFAGALLLPEDDFAFDMKDVSHITNPDDYLDLKEKWKTSLQVLGYRAANLGIIEPKDHRNFYAAMHRKGYLKVEPLDDVIPIQKPMKIKTIIDLVSKRGLLDIGHMIENDWKVEVSFFHHLTGIAPSFFNKYMTRNLDFGFDNVTKISERISTDKI</sequence>
<dbReference type="OrthoDB" id="9816277at2"/>
<dbReference type="Pfam" id="PF01381">
    <property type="entry name" value="HTH_3"/>
    <property type="match status" value="1"/>
</dbReference>
<comment type="caution">
    <text evidence="3">The sequence shown here is derived from an EMBL/GenBank/DDBJ whole genome shotgun (WGS) entry which is preliminary data.</text>
</comment>
<dbReference type="CDD" id="cd00093">
    <property type="entry name" value="HTH_XRE"/>
    <property type="match status" value="1"/>
</dbReference>
<dbReference type="AlphaFoldDB" id="H3SFW5"/>
<dbReference type="PANTHER" id="PTHR43236:SF1">
    <property type="entry name" value="BLL7220 PROTEIN"/>
    <property type="match status" value="1"/>
</dbReference>
<reference evidence="3 4" key="1">
    <citation type="journal article" date="2012" name="J. Bacteriol.">
        <title>Genome Sequence of the Pattern-Forming Social Bacterium Paenibacillus dendritiformis C454 Chiral Morphotype.</title>
        <authorList>
            <person name="Sirota-Madi A."/>
            <person name="Olender T."/>
            <person name="Helman Y."/>
            <person name="Brainis I."/>
            <person name="Finkelshtein A."/>
            <person name="Roth D."/>
            <person name="Hagai E."/>
            <person name="Leshkowitz D."/>
            <person name="Brodsky L."/>
            <person name="Galatenko V."/>
            <person name="Nikolaev V."/>
            <person name="Gutnick D.L."/>
            <person name="Lancet D."/>
            <person name="Ben-Jacob E."/>
        </authorList>
    </citation>
    <scope>NUCLEOTIDE SEQUENCE [LARGE SCALE GENOMIC DNA]</scope>
    <source>
        <strain evidence="3 4">C454</strain>
    </source>
</reference>
<dbReference type="PANTHER" id="PTHR43236">
    <property type="entry name" value="ANTITOXIN HIGA1"/>
    <property type="match status" value="1"/>
</dbReference>
<dbReference type="SUPFAM" id="SSF47413">
    <property type="entry name" value="lambda repressor-like DNA-binding domains"/>
    <property type="match status" value="1"/>
</dbReference>
<dbReference type="SMART" id="SM00530">
    <property type="entry name" value="HTH_XRE"/>
    <property type="match status" value="1"/>
</dbReference>
<dbReference type="Gene3D" id="1.10.260.40">
    <property type="entry name" value="lambda repressor-like DNA-binding domains"/>
    <property type="match status" value="1"/>
</dbReference>
<name>H3SFW5_9BACL</name>
<dbReference type="GO" id="GO:0003677">
    <property type="term" value="F:DNA binding"/>
    <property type="evidence" value="ECO:0007669"/>
    <property type="project" value="InterPro"/>
</dbReference>
<feature type="domain" description="HTH cro/C1-type" evidence="2">
    <location>
        <begin position="7"/>
        <end position="61"/>
    </location>
</feature>
<organism evidence="3 4">
    <name type="scientific">Paenibacillus dendritiformis C454</name>
    <dbReference type="NCBI Taxonomy" id="1131935"/>
    <lineage>
        <taxon>Bacteria</taxon>
        <taxon>Bacillati</taxon>
        <taxon>Bacillota</taxon>
        <taxon>Bacilli</taxon>
        <taxon>Bacillales</taxon>
        <taxon>Paenibacillaceae</taxon>
        <taxon>Paenibacillus</taxon>
    </lineage>
</organism>
<evidence type="ECO:0000313" key="4">
    <source>
        <dbReference type="Proteomes" id="UP000003900"/>
    </source>
</evidence>
<dbReference type="RefSeq" id="WP_006676920.1">
    <property type="nucleotide sequence ID" value="NZ_AHKH01000026.1"/>
</dbReference>
<dbReference type="Proteomes" id="UP000003900">
    <property type="component" value="Unassembled WGS sequence"/>
</dbReference>
<dbReference type="InterPro" id="IPR001387">
    <property type="entry name" value="Cro/C1-type_HTH"/>
</dbReference>
<dbReference type="STRING" id="1131935.PDENDC454_12100"/>
<keyword evidence="4" id="KW-1185">Reference proteome</keyword>
<dbReference type="PATRIC" id="fig|1131935.3.peg.2496"/>